<keyword evidence="14" id="KW-1185">Reference proteome</keyword>
<dbReference type="PANTHER" id="PTHR31490:SF88">
    <property type="entry name" value="BETA-XYLANASE"/>
    <property type="match status" value="1"/>
</dbReference>
<keyword evidence="8" id="KW-0119">Carbohydrate metabolism</keyword>
<accession>A0ABU3CNQ9</accession>
<dbReference type="RefSeq" id="WP_311496089.1">
    <property type="nucleotide sequence ID" value="NZ_JAVRHO010000025.1"/>
</dbReference>
<dbReference type="InterPro" id="IPR003305">
    <property type="entry name" value="CenC_carb-bd"/>
</dbReference>
<evidence type="ECO:0000256" key="11">
    <source>
        <dbReference type="SAM" id="SignalP"/>
    </source>
</evidence>
<dbReference type="PROSITE" id="PS51257">
    <property type="entry name" value="PROKAR_LIPOPROTEIN"/>
    <property type="match status" value="1"/>
</dbReference>
<gene>
    <name evidence="13" type="ORF">RM545_14925</name>
</gene>
<comment type="similarity">
    <text evidence="2">Belongs to the glycosyl hydrolase 10 (cellulase F) family.</text>
</comment>
<dbReference type="InterPro" id="IPR017853">
    <property type="entry name" value="GH"/>
</dbReference>
<evidence type="ECO:0000256" key="3">
    <source>
        <dbReference type="ARBA" id="ARBA00012590"/>
    </source>
</evidence>
<feature type="signal peptide" evidence="11">
    <location>
        <begin position="1"/>
        <end position="18"/>
    </location>
</feature>
<evidence type="ECO:0000313" key="14">
    <source>
        <dbReference type="Proteomes" id="UP001245285"/>
    </source>
</evidence>
<organism evidence="13 14">
    <name type="scientific">Autumnicola lenta</name>
    <dbReference type="NCBI Taxonomy" id="3075593"/>
    <lineage>
        <taxon>Bacteria</taxon>
        <taxon>Pseudomonadati</taxon>
        <taxon>Bacteroidota</taxon>
        <taxon>Flavobacteriia</taxon>
        <taxon>Flavobacteriales</taxon>
        <taxon>Flavobacteriaceae</taxon>
        <taxon>Autumnicola</taxon>
    </lineage>
</organism>
<keyword evidence="6" id="KW-0677">Repeat</keyword>
<dbReference type="PROSITE" id="PS51760">
    <property type="entry name" value="GH10_2"/>
    <property type="match status" value="1"/>
</dbReference>
<dbReference type="SMART" id="SM00633">
    <property type="entry name" value="Glyco_10"/>
    <property type="match status" value="1"/>
</dbReference>
<keyword evidence="5 11" id="KW-0732">Signal</keyword>
<dbReference type="Pfam" id="PF00331">
    <property type="entry name" value="Glyco_hydro_10"/>
    <property type="match status" value="2"/>
</dbReference>
<evidence type="ECO:0000259" key="12">
    <source>
        <dbReference type="PROSITE" id="PS51760"/>
    </source>
</evidence>
<feature type="chain" id="PRO_5046865307" description="endo-1,4-beta-xylanase" evidence="11">
    <location>
        <begin position="19"/>
        <end position="727"/>
    </location>
</feature>
<proteinExistence type="inferred from homology"/>
<dbReference type="InterPro" id="IPR008979">
    <property type="entry name" value="Galactose-bd-like_sf"/>
</dbReference>
<evidence type="ECO:0000256" key="8">
    <source>
        <dbReference type="ARBA" id="ARBA00023277"/>
    </source>
</evidence>
<sequence>MKQIKILTILFLSSMLFASCEEEIMEWEERPEDERVTTAELPLELEEKISRYEPLKAYADYVLGAGIVLDLYMNNETYRSIVDENFDEVTVGYAMKHGAMVNSEGEINFGPIDDFIAQTNQAEVDVYGHTLVWHANQNASYLNSLIAPTVIPGSSGASALDISGLEDGSFAGWAKNNPGDGITVVEDEGLTEDSQAIELVAGSGSAQPYDLQLTTPQIPVVEGHEYEVSFYIRSDQPGQGRISFGGLENNYPYQDWYGTGGDFTEAFETTSQWQQVKFTVSDFTGTSFNLSFDLGYVPGVTYYIDVNNISVVDLDGEAETVNLITNSDFEEGNLDPWTGYGNESTRAVSAEGEGYGDTGYAMVLTNPTEAQSYEAQQVYTFDEPLEEGTEYTMSFFIKADAPSTIQVELQSPDYSADYSGAIEVGTTWSQVTRTMTATAADRGKFIFDFGESATTFYIDDVVLTSGEVATGTGPVIIEMSDEEKAEVIGAAMEDWIVGMVTHYTDEVTAWDVVNEPMREGGTLRDGNVTDLASDDFYWQKYLGKDYAVTAFNLAREHAEPSDVLFINDYNLEASMAKLDGLIDYVEYIENEGATVDGIGTQMHVSLSTSRENIVEMFQKMAATGKLVKISELDVRLGTASPTAAQLADQAAMYQFIFDSFREHVPAAQRYGVTLWNISDNENEHEFWLPEESPNVWNANYERKHAYKGVADGLAGRDVSEDFTGELE</sequence>
<dbReference type="Proteomes" id="UP001245285">
    <property type="component" value="Unassembled WGS sequence"/>
</dbReference>
<name>A0ABU3CNQ9_9FLAO</name>
<dbReference type="InterPro" id="IPR044846">
    <property type="entry name" value="GH10"/>
</dbReference>
<evidence type="ECO:0000256" key="1">
    <source>
        <dbReference type="ARBA" id="ARBA00000681"/>
    </source>
</evidence>
<evidence type="ECO:0000256" key="4">
    <source>
        <dbReference type="ARBA" id="ARBA00022651"/>
    </source>
</evidence>
<evidence type="ECO:0000256" key="2">
    <source>
        <dbReference type="ARBA" id="ARBA00007495"/>
    </source>
</evidence>
<keyword evidence="10" id="KW-0624">Polysaccharide degradation</keyword>
<dbReference type="InterPro" id="IPR001000">
    <property type="entry name" value="GH10_dom"/>
</dbReference>
<evidence type="ECO:0000256" key="6">
    <source>
        <dbReference type="ARBA" id="ARBA00022737"/>
    </source>
</evidence>
<evidence type="ECO:0000256" key="10">
    <source>
        <dbReference type="ARBA" id="ARBA00023326"/>
    </source>
</evidence>
<comment type="caution">
    <text evidence="13">The sequence shown here is derived from an EMBL/GenBank/DDBJ whole genome shotgun (WGS) entry which is preliminary data.</text>
</comment>
<dbReference type="Gene3D" id="2.60.120.260">
    <property type="entry name" value="Galactose-binding domain-like"/>
    <property type="match status" value="2"/>
</dbReference>
<dbReference type="EC" id="3.2.1.8" evidence="3"/>
<dbReference type="Gene3D" id="3.20.20.80">
    <property type="entry name" value="Glycosidases"/>
    <property type="match status" value="2"/>
</dbReference>
<keyword evidence="4" id="KW-0858">Xylan degradation</keyword>
<comment type="catalytic activity">
    <reaction evidence="1">
        <text>Endohydrolysis of (1-&gt;4)-beta-D-xylosidic linkages in xylans.</text>
        <dbReference type="EC" id="3.2.1.8"/>
    </reaction>
</comment>
<keyword evidence="9" id="KW-0326">Glycosidase</keyword>
<feature type="domain" description="GH10" evidence="12">
    <location>
        <begin position="429"/>
        <end position="712"/>
    </location>
</feature>
<evidence type="ECO:0000313" key="13">
    <source>
        <dbReference type="EMBL" id="MDT0647989.1"/>
    </source>
</evidence>
<reference evidence="13 14" key="1">
    <citation type="submission" date="2023-09" db="EMBL/GenBank/DDBJ databases">
        <authorList>
            <person name="Rey-Velasco X."/>
        </authorList>
    </citation>
    <scope>NUCLEOTIDE SEQUENCE [LARGE SCALE GENOMIC DNA]</scope>
    <source>
        <strain evidence="13 14">F260</strain>
    </source>
</reference>
<evidence type="ECO:0000256" key="9">
    <source>
        <dbReference type="ARBA" id="ARBA00023295"/>
    </source>
</evidence>
<dbReference type="PANTHER" id="PTHR31490">
    <property type="entry name" value="GLYCOSYL HYDROLASE"/>
    <property type="match status" value="1"/>
</dbReference>
<dbReference type="EMBL" id="JAVRHO010000025">
    <property type="protein sequence ID" value="MDT0647989.1"/>
    <property type="molecule type" value="Genomic_DNA"/>
</dbReference>
<keyword evidence="7" id="KW-0378">Hydrolase</keyword>
<protein>
    <recommendedName>
        <fullName evidence="3">endo-1,4-beta-xylanase</fullName>
        <ecNumber evidence="3">3.2.1.8</ecNumber>
    </recommendedName>
</protein>
<dbReference type="Pfam" id="PF02018">
    <property type="entry name" value="CBM_4_9"/>
    <property type="match status" value="2"/>
</dbReference>
<evidence type="ECO:0000256" key="5">
    <source>
        <dbReference type="ARBA" id="ARBA00022729"/>
    </source>
</evidence>
<evidence type="ECO:0000256" key="7">
    <source>
        <dbReference type="ARBA" id="ARBA00022801"/>
    </source>
</evidence>
<dbReference type="SUPFAM" id="SSF49785">
    <property type="entry name" value="Galactose-binding domain-like"/>
    <property type="match status" value="2"/>
</dbReference>
<dbReference type="SUPFAM" id="SSF51445">
    <property type="entry name" value="(Trans)glycosidases"/>
    <property type="match status" value="1"/>
</dbReference>